<protein>
    <submittedName>
        <fullName evidence="3">ATPase</fullName>
    </submittedName>
</protein>
<keyword evidence="1" id="KW-0723">Serine/threonine-protein kinase</keyword>
<dbReference type="Gene3D" id="3.30.565.10">
    <property type="entry name" value="Histidine kinase-like ATPase, C-terminal domain"/>
    <property type="match status" value="1"/>
</dbReference>
<accession>A0AA37WZ26</accession>
<dbReference type="Pfam" id="PF13581">
    <property type="entry name" value="HATPase_c_2"/>
    <property type="match status" value="1"/>
</dbReference>
<keyword evidence="1" id="KW-0418">Kinase</keyword>
<organism evidence="3 4">
    <name type="scientific">Cypionkella aquatica</name>
    <dbReference type="NCBI Taxonomy" id="1756042"/>
    <lineage>
        <taxon>Bacteria</taxon>
        <taxon>Pseudomonadati</taxon>
        <taxon>Pseudomonadota</taxon>
        <taxon>Alphaproteobacteria</taxon>
        <taxon>Rhodobacterales</taxon>
        <taxon>Paracoccaceae</taxon>
        <taxon>Cypionkella</taxon>
    </lineage>
</organism>
<gene>
    <name evidence="3" type="ORF">GCM10010873_07910</name>
</gene>
<evidence type="ECO:0000259" key="2">
    <source>
        <dbReference type="Pfam" id="PF13581"/>
    </source>
</evidence>
<dbReference type="Proteomes" id="UP001157355">
    <property type="component" value="Unassembled WGS sequence"/>
</dbReference>
<sequence>MNAKARDLSSTIRLTIPGRQTAVRDGLRDLLDTLLLQSLPEDGRGTAEIVLAEALNNIVEHAYAHHDGEIEITLQLRQNELLCRISDTGLPMPDGKLPSGVLAPLGAFEDLPEGGFGWHLIRSLTKDLTYSRDNGRNLLSFRLDTQQSPA</sequence>
<name>A0AA37WZ26_9RHOB</name>
<dbReference type="AlphaFoldDB" id="A0AA37WZ26"/>
<evidence type="ECO:0000256" key="1">
    <source>
        <dbReference type="ARBA" id="ARBA00022527"/>
    </source>
</evidence>
<keyword evidence="1" id="KW-0808">Transferase</keyword>
<dbReference type="SUPFAM" id="SSF55874">
    <property type="entry name" value="ATPase domain of HSP90 chaperone/DNA topoisomerase II/histidine kinase"/>
    <property type="match status" value="1"/>
</dbReference>
<evidence type="ECO:0000313" key="3">
    <source>
        <dbReference type="EMBL" id="GLS85817.1"/>
    </source>
</evidence>
<comment type="caution">
    <text evidence="3">The sequence shown here is derived from an EMBL/GenBank/DDBJ whole genome shotgun (WGS) entry which is preliminary data.</text>
</comment>
<reference evidence="3 4" key="1">
    <citation type="journal article" date="2014" name="Int. J. Syst. Evol. Microbiol.">
        <title>Complete genome sequence of Corynebacterium casei LMG S-19264T (=DSM 44701T), isolated from a smear-ripened cheese.</title>
        <authorList>
            <consortium name="US DOE Joint Genome Institute (JGI-PGF)"/>
            <person name="Walter F."/>
            <person name="Albersmeier A."/>
            <person name="Kalinowski J."/>
            <person name="Ruckert C."/>
        </authorList>
    </citation>
    <scope>NUCLEOTIDE SEQUENCE [LARGE SCALE GENOMIC DNA]</scope>
    <source>
        <strain evidence="3 4">NBRC 111766</strain>
    </source>
</reference>
<dbReference type="GO" id="GO:0004674">
    <property type="term" value="F:protein serine/threonine kinase activity"/>
    <property type="evidence" value="ECO:0007669"/>
    <property type="project" value="UniProtKB-KW"/>
</dbReference>
<dbReference type="EMBL" id="BSPP01000004">
    <property type="protein sequence ID" value="GLS85817.1"/>
    <property type="molecule type" value="Genomic_DNA"/>
</dbReference>
<proteinExistence type="predicted"/>
<dbReference type="PANTHER" id="PTHR35526">
    <property type="entry name" value="ANTI-SIGMA-F FACTOR RSBW-RELATED"/>
    <property type="match status" value="1"/>
</dbReference>
<feature type="domain" description="Histidine kinase/HSP90-like ATPase" evidence="2">
    <location>
        <begin position="22"/>
        <end position="142"/>
    </location>
</feature>
<dbReference type="CDD" id="cd16936">
    <property type="entry name" value="HATPase_RsbW-like"/>
    <property type="match status" value="1"/>
</dbReference>
<dbReference type="PANTHER" id="PTHR35526:SF3">
    <property type="entry name" value="ANTI-SIGMA-F FACTOR RSBW"/>
    <property type="match status" value="1"/>
</dbReference>
<evidence type="ECO:0000313" key="4">
    <source>
        <dbReference type="Proteomes" id="UP001157355"/>
    </source>
</evidence>
<dbReference type="InterPro" id="IPR050267">
    <property type="entry name" value="Anti-sigma-factor_SerPK"/>
</dbReference>
<dbReference type="InterPro" id="IPR036890">
    <property type="entry name" value="HATPase_C_sf"/>
</dbReference>
<dbReference type="InterPro" id="IPR003594">
    <property type="entry name" value="HATPase_dom"/>
</dbReference>
<keyword evidence="4" id="KW-1185">Reference proteome</keyword>
<dbReference type="RefSeq" id="WP_284324038.1">
    <property type="nucleotide sequence ID" value="NZ_BSPP01000004.1"/>
</dbReference>